<keyword evidence="2 9" id="KW-0813">Transport</keyword>
<gene>
    <name evidence="9 11" type="primary">tatA</name>
    <name evidence="11" type="ORF">P7079_03870</name>
</gene>
<comment type="subunit">
    <text evidence="9">The Tat system comprises two distinct complexes: a TatABC complex, containing multiple copies of TatA, TatB and TatC subunits, and a separate TatA complex, containing only TatA subunits. Substrates initially bind to the TatABC complex, which probably triggers association of the separate TatA complex to form the active translocon.</text>
</comment>
<comment type="similarity">
    <text evidence="9">Belongs to the TatA/E family.</text>
</comment>
<dbReference type="PANTHER" id="PTHR42982:SF8">
    <property type="entry name" value="SEC-INDEPENDENT PROTEIN TRANSLOCASE PROTEIN TATA"/>
    <property type="match status" value="1"/>
</dbReference>
<evidence type="ECO:0000256" key="4">
    <source>
        <dbReference type="ARBA" id="ARBA00022692"/>
    </source>
</evidence>
<evidence type="ECO:0000256" key="6">
    <source>
        <dbReference type="ARBA" id="ARBA00022989"/>
    </source>
</evidence>
<evidence type="ECO:0000256" key="10">
    <source>
        <dbReference type="SAM" id="MobiDB-lite"/>
    </source>
</evidence>
<evidence type="ECO:0000256" key="2">
    <source>
        <dbReference type="ARBA" id="ARBA00022448"/>
    </source>
</evidence>
<dbReference type="InterPro" id="IPR003369">
    <property type="entry name" value="TatA/B/E"/>
</dbReference>
<keyword evidence="3 9" id="KW-1003">Cell membrane</keyword>
<dbReference type="Proteomes" id="UP001215216">
    <property type="component" value="Chromosome"/>
</dbReference>
<comment type="function">
    <text evidence="9">Part of the twin-arginine translocation (Tat) system that transports large folded proteins containing a characteristic twin-arginine motif in their signal peptide across membranes. TatA could form the protein-conducting channel of the Tat system.</text>
</comment>
<protein>
    <recommendedName>
        <fullName evidence="9">Sec-independent protein translocase protein TatA</fullName>
    </recommendedName>
</protein>
<evidence type="ECO:0000256" key="3">
    <source>
        <dbReference type="ARBA" id="ARBA00022475"/>
    </source>
</evidence>
<dbReference type="Gene3D" id="1.20.5.3310">
    <property type="match status" value="1"/>
</dbReference>
<name>A0ABY8G236_9ACTO</name>
<organism evidence="11 12">
    <name type="scientific">Arcanobacterium canis</name>
    <dbReference type="NCBI Taxonomy" id="999183"/>
    <lineage>
        <taxon>Bacteria</taxon>
        <taxon>Bacillati</taxon>
        <taxon>Actinomycetota</taxon>
        <taxon>Actinomycetes</taxon>
        <taxon>Actinomycetales</taxon>
        <taxon>Actinomycetaceae</taxon>
        <taxon>Arcanobacterium</taxon>
    </lineage>
</organism>
<keyword evidence="7 9" id="KW-0811">Translocation</keyword>
<proteinExistence type="inferred from homology"/>
<evidence type="ECO:0000313" key="11">
    <source>
        <dbReference type="EMBL" id="WFM84121.1"/>
    </source>
</evidence>
<comment type="subcellular location">
    <subcellularLocation>
        <location evidence="1 9">Cell membrane</location>
        <topology evidence="1 9">Single-pass membrane protein</topology>
    </subcellularLocation>
</comment>
<evidence type="ECO:0000256" key="8">
    <source>
        <dbReference type="ARBA" id="ARBA00023136"/>
    </source>
</evidence>
<keyword evidence="12" id="KW-1185">Reference proteome</keyword>
<keyword evidence="4 9" id="KW-0812">Transmembrane</keyword>
<sequence length="62" mass="6855">MKPMHLLVVIVVVIIIFGASKLPSIAKSIGQSAKILKKEMKELQDDVPPEKIDKPNTTDETK</sequence>
<evidence type="ECO:0000256" key="5">
    <source>
        <dbReference type="ARBA" id="ARBA00022927"/>
    </source>
</evidence>
<dbReference type="EMBL" id="CP121208">
    <property type="protein sequence ID" value="WFM84121.1"/>
    <property type="molecule type" value="Genomic_DNA"/>
</dbReference>
<evidence type="ECO:0000256" key="1">
    <source>
        <dbReference type="ARBA" id="ARBA00004162"/>
    </source>
</evidence>
<reference evidence="11 12" key="1">
    <citation type="submission" date="2023-03" db="EMBL/GenBank/DDBJ databases">
        <title>Complete genome of Arcanobacterium canis strain DSM 25104 isolated in 2010 from a canine otitis externa in Germany.</title>
        <authorList>
            <person name="Borowiak M."/>
            <person name="Kreitlow A."/>
            <person name="Malorny B."/>
            <person name="Laemmler C."/>
            <person name="Prenger-Berninghoff E."/>
            <person name="Ploetz M."/>
            <person name="Abdulmawjood A."/>
        </authorList>
    </citation>
    <scope>NUCLEOTIDE SEQUENCE [LARGE SCALE GENOMIC DNA]</scope>
    <source>
        <strain evidence="11 12">DSM 25104</strain>
    </source>
</reference>
<accession>A0ABY8G236</accession>
<dbReference type="Pfam" id="PF02416">
    <property type="entry name" value="TatA_B_E"/>
    <property type="match status" value="1"/>
</dbReference>
<dbReference type="InterPro" id="IPR006312">
    <property type="entry name" value="TatA/E"/>
</dbReference>
<keyword evidence="8 9" id="KW-0472">Membrane</keyword>
<dbReference type="NCBIfam" id="TIGR01411">
    <property type="entry name" value="tatAE"/>
    <property type="match status" value="1"/>
</dbReference>
<keyword evidence="6 9" id="KW-1133">Transmembrane helix</keyword>
<evidence type="ECO:0000256" key="7">
    <source>
        <dbReference type="ARBA" id="ARBA00023010"/>
    </source>
</evidence>
<evidence type="ECO:0000313" key="12">
    <source>
        <dbReference type="Proteomes" id="UP001215216"/>
    </source>
</evidence>
<keyword evidence="5 9" id="KW-0653">Protein transport</keyword>
<feature type="region of interest" description="Disordered" evidence="10">
    <location>
        <begin position="40"/>
        <end position="62"/>
    </location>
</feature>
<dbReference type="HAMAP" id="MF_00236">
    <property type="entry name" value="TatA_E"/>
    <property type="match status" value="1"/>
</dbReference>
<dbReference type="RefSeq" id="WP_278013516.1">
    <property type="nucleotide sequence ID" value="NZ_CP121208.1"/>
</dbReference>
<dbReference type="PANTHER" id="PTHR42982">
    <property type="entry name" value="SEC-INDEPENDENT PROTEIN TRANSLOCASE PROTEIN TATA"/>
    <property type="match status" value="1"/>
</dbReference>
<evidence type="ECO:0000256" key="9">
    <source>
        <dbReference type="HAMAP-Rule" id="MF_00236"/>
    </source>
</evidence>